<dbReference type="NCBIfam" id="TIGR03426">
    <property type="entry name" value="shape_MreD"/>
    <property type="match status" value="1"/>
</dbReference>
<keyword evidence="10" id="KW-1185">Reference proteome</keyword>
<evidence type="ECO:0000313" key="9">
    <source>
        <dbReference type="EMBL" id="RDU23063.1"/>
    </source>
</evidence>
<proteinExistence type="inferred from homology"/>
<comment type="caution">
    <text evidence="9">The sequence shown here is derived from an EMBL/GenBank/DDBJ whole genome shotgun (WGS) entry which is preliminary data.</text>
</comment>
<comment type="subcellular location">
    <subcellularLocation>
        <location evidence="1">Cell membrane</location>
        <topology evidence="1">Multi-pass membrane protein</topology>
    </subcellularLocation>
</comment>
<keyword evidence="3" id="KW-1003">Cell membrane</keyword>
<sequence>MKRKIVVFLLISACFILQSTVFKSLALANISPNLLIVIVSSFGFMRGKKSGLLIGFFSGLLVDISYGEVIGFYSLMYMYIGYFNGFFKKIFYPEDVKLPMALIAGSDFLYGILIYFFLFLFRKRYEFGYYLMHIIIPELVYTILVTLVLYRVILFINNKLEESEKRSASKFV</sequence>
<name>A0A371AU26_9FIRM</name>
<feature type="transmembrane region" description="Helical" evidence="8">
    <location>
        <begin position="127"/>
        <end position="150"/>
    </location>
</feature>
<evidence type="ECO:0000256" key="6">
    <source>
        <dbReference type="ARBA" id="ARBA00022989"/>
    </source>
</evidence>
<dbReference type="AlphaFoldDB" id="A0A371AU26"/>
<dbReference type="InterPro" id="IPR007227">
    <property type="entry name" value="Cell_shape_determining_MreD"/>
</dbReference>
<dbReference type="EMBL" id="QRCT01000034">
    <property type="protein sequence ID" value="RDU23063.1"/>
    <property type="molecule type" value="Genomic_DNA"/>
</dbReference>
<protein>
    <submittedName>
        <fullName evidence="9">Rod shape-determining protein MreD</fullName>
    </submittedName>
</protein>
<evidence type="ECO:0000256" key="7">
    <source>
        <dbReference type="ARBA" id="ARBA00023136"/>
    </source>
</evidence>
<evidence type="ECO:0000313" key="10">
    <source>
        <dbReference type="Proteomes" id="UP000255036"/>
    </source>
</evidence>
<dbReference type="OrthoDB" id="9796616at2"/>
<dbReference type="Pfam" id="PF04093">
    <property type="entry name" value="MreD"/>
    <property type="match status" value="1"/>
</dbReference>
<comment type="similarity">
    <text evidence="2">Belongs to the MreD family.</text>
</comment>
<organism evidence="9 10">
    <name type="scientific">Anaerosacchariphilus polymeriproducens</name>
    <dbReference type="NCBI Taxonomy" id="1812858"/>
    <lineage>
        <taxon>Bacteria</taxon>
        <taxon>Bacillati</taxon>
        <taxon>Bacillota</taxon>
        <taxon>Clostridia</taxon>
        <taxon>Lachnospirales</taxon>
        <taxon>Lachnospiraceae</taxon>
        <taxon>Anaerosacchariphilus</taxon>
    </lineage>
</organism>
<evidence type="ECO:0000256" key="2">
    <source>
        <dbReference type="ARBA" id="ARBA00007776"/>
    </source>
</evidence>
<dbReference type="RefSeq" id="WP_115482405.1">
    <property type="nucleotide sequence ID" value="NZ_QRCT01000034.1"/>
</dbReference>
<gene>
    <name evidence="9" type="primary">mreD</name>
    <name evidence="9" type="ORF">DWV06_11920</name>
</gene>
<feature type="transmembrane region" description="Helical" evidence="8">
    <location>
        <begin position="101"/>
        <end position="121"/>
    </location>
</feature>
<keyword evidence="6 8" id="KW-1133">Transmembrane helix</keyword>
<evidence type="ECO:0000256" key="4">
    <source>
        <dbReference type="ARBA" id="ARBA00022692"/>
    </source>
</evidence>
<keyword evidence="4 8" id="KW-0812">Transmembrane</keyword>
<reference evidence="9 10" key="1">
    <citation type="submission" date="2018-07" db="EMBL/GenBank/DDBJ databases">
        <title>Anaerosacharophilus polymeroproducens gen. nov. sp. nov., an anaerobic bacterium isolated from salt field.</title>
        <authorList>
            <person name="Kim W."/>
            <person name="Yang S.-H."/>
            <person name="Oh J."/>
            <person name="Lee J.-H."/>
            <person name="Kwon K.K."/>
        </authorList>
    </citation>
    <scope>NUCLEOTIDE SEQUENCE [LARGE SCALE GENOMIC DNA]</scope>
    <source>
        <strain evidence="9 10">MCWD5</strain>
    </source>
</reference>
<evidence type="ECO:0000256" key="5">
    <source>
        <dbReference type="ARBA" id="ARBA00022960"/>
    </source>
</evidence>
<evidence type="ECO:0000256" key="1">
    <source>
        <dbReference type="ARBA" id="ARBA00004651"/>
    </source>
</evidence>
<dbReference type="Proteomes" id="UP000255036">
    <property type="component" value="Unassembled WGS sequence"/>
</dbReference>
<evidence type="ECO:0000256" key="3">
    <source>
        <dbReference type="ARBA" id="ARBA00022475"/>
    </source>
</evidence>
<keyword evidence="7 8" id="KW-0472">Membrane</keyword>
<dbReference type="InterPro" id="IPR017225">
    <property type="entry name" value="Cell_shape_determin_MreD_prd"/>
</dbReference>
<accession>A0A371AU26</accession>
<evidence type="ECO:0000256" key="8">
    <source>
        <dbReference type="SAM" id="Phobius"/>
    </source>
</evidence>
<feature type="transmembrane region" description="Helical" evidence="8">
    <location>
        <begin position="52"/>
        <end position="80"/>
    </location>
</feature>
<dbReference type="GO" id="GO:0008360">
    <property type="term" value="P:regulation of cell shape"/>
    <property type="evidence" value="ECO:0007669"/>
    <property type="project" value="UniProtKB-KW"/>
</dbReference>
<keyword evidence="5" id="KW-0133">Cell shape</keyword>
<dbReference type="GO" id="GO:0005886">
    <property type="term" value="C:plasma membrane"/>
    <property type="evidence" value="ECO:0007669"/>
    <property type="project" value="UniProtKB-SubCell"/>
</dbReference>
<dbReference type="PIRSF" id="PIRSF037497">
    <property type="entry name" value="MreD_Clostridium/Treponema_prd"/>
    <property type="match status" value="1"/>
</dbReference>